<organism evidence="3">
    <name type="scientific">Chlamydomonas reinhardtii</name>
    <name type="common">Chlamydomonas smithii</name>
    <dbReference type="NCBI Taxonomy" id="3055"/>
    <lineage>
        <taxon>Eukaryota</taxon>
        <taxon>Viridiplantae</taxon>
        <taxon>Chlorophyta</taxon>
        <taxon>core chlorophytes</taxon>
        <taxon>Chlorophyceae</taxon>
        <taxon>CS clade</taxon>
        <taxon>Chlamydomonadales</taxon>
        <taxon>Chlamydomonadaceae</taxon>
        <taxon>Chlamydomonas</taxon>
    </lineage>
</organism>
<reference evidence="3" key="1">
    <citation type="journal article" date="2010" name="Science">
        <title>Evolution of an expanded sex-determining locus in Volvox.</title>
        <authorList>
            <person name="Ferris P."/>
            <person name="Olson B.J."/>
            <person name="De Hoff P.L."/>
            <person name="Douglass S."/>
            <person name="Casero D."/>
            <person name="Prochnik S."/>
            <person name="Geng S."/>
            <person name="Rai R."/>
            <person name="Grimwood J."/>
            <person name="Schmutz J."/>
            <person name="Nishii I."/>
            <person name="Hamaji T."/>
            <person name="Nozaki H."/>
            <person name="Pellegrini M."/>
            <person name="Umen J.G."/>
        </authorList>
    </citation>
    <scope>NUCLEOTIDE SEQUENCE</scope>
    <source>
        <strain evidence="3">CC-503</strain>
    </source>
</reference>
<dbReference type="RefSeq" id="XP_001696649.2">
    <property type="nucleotide sequence ID" value="XM_001696597.2"/>
</dbReference>
<evidence type="ECO:0000256" key="1">
    <source>
        <dbReference type="SAM" id="MobiDB-lite"/>
    </source>
</evidence>
<feature type="region of interest" description="Disordered" evidence="1">
    <location>
        <begin position="110"/>
        <end position="132"/>
    </location>
</feature>
<keyword evidence="2" id="KW-0472">Membrane</keyword>
<feature type="transmembrane region" description="Helical" evidence="2">
    <location>
        <begin position="170"/>
        <end position="191"/>
    </location>
</feature>
<dbReference type="AlphaFoldDB" id="A8HYL7"/>
<keyword evidence="2" id="KW-1133">Transmembrane helix</keyword>
<dbReference type="OrthoDB" id="544681at2759"/>
<sequence>MASPLLASRNSSYTSLCTLKDTAHAPRPAVAPFSHGHGMRRSATDPNLVARAAKFTTGPSQLQRCGVRELEASAADGPSRSGQANWEQQQEGRLGTANRQRQVISQQAFLHQESQRSAPASEESVASAGPSTRPSVFAAEGRFASLSRVLLVGQPGSMFRTLANRKWPSVVGPISLLVFLFGTVLALFAAVRGALVRKVKSCRCCKGFGVVRCRLCDGRGTVDWRAKFSYSETCPLCAAKRFVVCPDCGGHYHRRLFTHVKGAKTSLESFFPGTAAAGAGGGVSSRPLD</sequence>
<dbReference type="ExpressionAtlas" id="A8HYL7">
    <property type="expression patterns" value="differential"/>
</dbReference>
<dbReference type="KEGG" id="cre:CHLRE_06g251716v5"/>
<protein>
    <submittedName>
        <fullName evidence="3">182394p</fullName>
    </submittedName>
</protein>
<dbReference type="PANTHER" id="PTHR15852">
    <property type="entry name" value="PLASTID TRANSCRIPTIONALLY ACTIVE PROTEIN"/>
    <property type="match status" value="1"/>
</dbReference>
<evidence type="ECO:0000313" key="3">
    <source>
        <dbReference type="EMBL" id="ADF43124.1"/>
    </source>
</evidence>
<feature type="compositionally biased region" description="Low complexity" evidence="1">
    <location>
        <begin position="117"/>
        <end position="131"/>
    </location>
</feature>
<dbReference type="eggNOG" id="ENOG502SBJ9">
    <property type="taxonomic scope" value="Eukaryota"/>
</dbReference>
<gene>
    <name evidence="3" type="primary">182394p</name>
</gene>
<feature type="compositionally biased region" description="Polar residues" evidence="1">
    <location>
        <begin position="80"/>
        <end position="98"/>
    </location>
</feature>
<feature type="region of interest" description="Disordered" evidence="1">
    <location>
        <begin position="71"/>
        <end position="98"/>
    </location>
</feature>
<dbReference type="EMBL" id="GU814014">
    <property type="protein sequence ID" value="ADF43124.1"/>
    <property type="molecule type" value="Genomic_DNA"/>
</dbReference>
<dbReference type="InterPro" id="IPR036410">
    <property type="entry name" value="HSP_DnaJ_Cys-rich_dom_sf"/>
</dbReference>
<dbReference type="HOGENOM" id="CLU_964284_0_0_1"/>
<name>A8HYL7_CHLRE</name>
<dbReference type="SUPFAM" id="SSF57938">
    <property type="entry name" value="DnaJ/Hsp40 cysteine-rich domain"/>
    <property type="match status" value="1"/>
</dbReference>
<evidence type="ECO:0000256" key="2">
    <source>
        <dbReference type="SAM" id="Phobius"/>
    </source>
</evidence>
<keyword evidence="2" id="KW-0812">Transmembrane</keyword>
<dbReference type="PANTHER" id="PTHR15852:SF54">
    <property type="entry name" value="PROTEIN SSUH2 HOMOLOG"/>
    <property type="match status" value="1"/>
</dbReference>
<accession>A8HYL7</accession>
<proteinExistence type="predicted"/>